<keyword evidence="2" id="KW-1185">Reference proteome</keyword>
<protein>
    <submittedName>
        <fullName evidence="1">Uncharacterized protein</fullName>
    </submittedName>
</protein>
<gene>
    <name evidence="1" type="ORF">DPX16_5963</name>
</gene>
<reference evidence="1 2" key="1">
    <citation type="submission" date="2018-10" db="EMBL/GenBank/DDBJ databases">
        <title>Genome assembly for a Yunnan-Guizhou Plateau 3E fish, Anabarilius grahami (Regan), and its evolutionary and genetic applications.</title>
        <authorList>
            <person name="Jiang W."/>
        </authorList>
    </citation>
    <scope>NUCLEOTIDE SEQUENCE [LARGE SCALE GENOMIC DNA]</scope>
    <source>
        <strain evidence="1">AG-KIZ</strain>
        <tissue evidence="1">Muscle</tissue>
    </source>
</reference>
<proteinExistence type="predicted"/>
<accession>A0A3N0Z0L7</accession>
<comment type="caution">
    <text evidence="1">The sequence shown here is derived from an EMBL/GenBank/DDBJ whole genome shotgun (WGS) entry which is preliminary data.</text>
</comment>
<sequence>MRIVSNGVQPYIVQTGVDTDGETQEEGAVHETSECLSIHSRTVLSDGDSGSCGKRDVKHTAAGATNYRSCLPHCPQMAGLNLRTRGENLRGSHDEVVSQCGREERWKGNETVTGSCVDASRSEHEKQACLFADIVVQDSVPPQNMTPNSSNTPDRPWW</sequence>
<organism evidence="1 2">
    <name type="scientific">Anabarilius grahami</name>
    <name type="common">Kanglang fish</name>
    <name type="synonym">Barilius grahami</name>
    <dbReference type="NCBI Taxonomy" id="495550"/>
    <lineage>
        <taxon>Eukaryota</taxon>
        <taxon>Metazoa</taxon>
        <taxon>Chordata</taxon>
        <taxon>Craniata</taxon>
        <taxon>Vertebrata</taxon>
        <taxon>Euteleostomi</taxon>
        <taxon>Actinopterygii</taxon>
        <taxon>Neopterygii</taxon>
        <taxon>Teleostei</taxon>
        <taxon>Ostariophysi</taxon>
        <taxon>Cypriniformes</taxon>
        <taxon>Xenocyprididae</taxon>
        <taxon>Xenocypridinae</taxon>
        <taxon>Xenocypridinae incertae sedis</taxon>
        <taxon>Anabarilius</taxon>
    </lineage>
</organism>
<dbReference type="Proteomes" id="UP000281406">
    <property type="component" value="Unassembled WGS sequence"/>
</dbReference>
<name>A0A3N0Z0L7_ANAGA</name>
<dbReference type="EMBL" id="RJVU01017312">
    <property type="protein sequence ID" value="ROL52086.1"/>
    <property type="molecule type" value="Genomic_DNA"/>
</dbReference>
<dbReference type="AlphaFoldDB" id="A0A3N0Z0L7"/>
<evidence type="ECO:0000313" key="1">
    <source>
        <dbReference type="EMBL" id="ROL52086.1"/>
    </source>
</evidence>
<evidence type="ECO:0000313" key="2">
    <source>
        <dbReference type="Proteomes" id="UP000281406"/>
    </source>
</evidence>